<dbReference type="InterPro" id="IPR015883">
    <property type="entry name" value="Glyco_hydro_20_cat"/>
</dbReference>
<dbReference type="Pfam" id="PF02838">
    <property type="entry name" value="Glyco_hydro_20b"/>
    <property type="match status" value="1"/>
</dbReference>
<dbReference type="GO" id="GO:0004563">
    <property type="term" value="F:beta-N-acetylhexosaminidase activity"/>
    <property type="evidence" value="ECO:0007669"/>
    <property type="project" value="UniProtKB-EC"/>
</dbReference>
<evidence type="ECO:0000256" key="3">
    <source>
        <dbReference type="ARBA" id="ARBA00012663"/>
    </source>
</evidence>
<keyword evidence="4" id="KW-0378">Hydrolase</keyword>
<dbReference type="SUPFAM" id="SSF55545">
    <property type="entry name" value="beta-N-acetylhexosaminidase-like domain"/>
    <property type="match status" value="1"/>
</dbReference>
<feature type="region of interest" description="Disordered" evidence="7">
    <location>
        <begin position="635"/>
        <end position="655"/>
    </location>
</feature>
<sequence length="655" mass="72281">MLALLGGSPIFLSMMTRVFLLLTLISSLSHAAPSLMPLPAELTVKEGALALDQNTSLSYSGDYKEMAEFFASELRAATGWALPVTQEKSTITVVKTDWPTSQGYSLSVRADGATLKAGTSDNLFYAFQTLRQLCPAEVFDRDGKTAAASWSLSVLEITDAPRFSYRGILVDVSRHFQPVDEMLKVLDAMALAKLNILHWHLTDNEGWRAEIKAYPKLTEVSKKFYTQEELKRIVKYASLRGITIIPEIDVPGHSKAAVRAYPFLGTTDLDGKISMVINPVSPKTYEFLDTVFAELAAIFPSPVFHMGADEVGMAAWKKNPDCVAFMKEAGMRSPHDLHAYFTHKAADILKKHGKKSAAWDEAYHGEKSAPGLIISSWRGVEPGHEAAEAGHQVIMCPVSSLYYDRANSRSKNNPKAYSANTVSLSQSYFFEPQSPLLSDKAKANVLGAQGCVWGEKITSGPHLQRQVMLRGAALGEALWSPRVKLDWNDFLKRLTDQRERLDALGVPYWWEPETTARQIATWTAKDGKQTVTLPVPNNVITRAGLHELLCHYRSGTGSFKLHKVELLADGKAVAEDAHSSTATIDPRRPDQYYLLKINQHAPAVKYSIRLHYEGVKGGCEAIAMLLPALAEDNYSKSAGPNSKANLSGRKQPDER</sequence>
<dbReference type="Gene3D" id="3.20.20.80">
    <property type="entry name" value="Glycosidases"/>
    <property type="match status" value="1"/>
</dbReference>
<evidence type="ECO:0000256" key="4">
    <source>
        <dbReference type="ARBA" id="ARBA00022801"/>
    </source>
</evidence>
<dbReference type="PRINTS" id="PR00738">
    <property type="entry name" value="GLHYDRLASE20"/>
</dbReference>
<dbReference type="EMBL" id="AP026866">
    <property type="protein sequence ID" value="BDS07079.1"/>
    <property type="molecule type" value="Genomic_DNA"/>
</dbReference>
<feature type="domain" description="Glycoside hydrolase family 20 catalytic" evidence="8">
    <location>
        <begin position="163"/>
        <end position="481"/>
    </location>
</feature>
<dbReference type="InterPro" id="IPR017853">
    <property type="entry name" value="GH"/>
</dbReference>
<dbReference type="AlphaFoldDB" id="A0AAT9FM89"/>
<reference evidence="10" key="1">
    <citation type="submission" date="2024-07" db="EMBL/GenBank/DDBJ databases">
        <title>Complete genome sequence of Verrucomicrobiaceae bacterium NT6N.</title>
        <authorList>
            <person name="Huang C."/>
            <person name="Takami H."/>
            <person name="Hamasaki K."/>
        </authorList>
    </citation>
    <scope>NUCLEOTIDE SEQUENCE</scope>
    <source>
        <strain evidence="10">NT6N</strain>
    </source>
</reference>
<evidence type="ECO:0000256" key="1">
    <source>
        <dbReference type="ARBA" id="ARBA00001231"/>
    </source>
</evidence>
<dbReference type="Pfam" id="PF00728">
    <property type="entry name" value="Glyco_hydro_20"/>
    <property type="match status" value="1"/>
</dbReference>
<dbReference type="GO" id="GO:0030203">
    <property type="term" value="P:glycosaminoglycan metabolic process"/>
    <property type="evidence" value="ECO:0007669"/>
    <property type="project" value="TreeGrafter"/>
</dbReference>
<protein>
    <recommendedName>
        <fullName evidence="3">beta-N-acetylhexosaminidase</fullName>
        <ecNumber evidence="3">3.2.1.52</ecNumber>
    </recommendedName>
</protein>
<name>A0AAT9FM89_9BACT</name>
<comment type="catalytic activity">
    <reaction evidence="1">
        <text>Hydrolysis of terminal non-reducing N-acetyl-D-hexosamine residues in N-acetyl-beta-D-hexosaminides.</text>
        <dbReference type="EC" id="3.2.1.52"/>
    </reaction>
</comment>
<dbReference type="InterPro" id="IPR025705">
    <property type="entry name" value="Beta_hexosaminidase_sua/sub"/>
</dbReference>
<evidence type="ECO:0000256" key="2">
    <source>
        <dbReference type="ARBA" id="ARBA00006285"/>
    </source>
</evidence>
<dbReference type="GO" id="GO:0016020">
    <property type="term" value="C:membrane"/>
    <property type="evidence" value="ECO:0007669"/>
    <property type="project" value="TreeGrafter"/>
</dbReference>
<feature type="active site" description="Proton donor" evidence="6">
    <location>
        <position position="310"/>
    </location>
</feature>
<proteinExistence type="inferred from homology"/>
<dbReference type="InterPro" id="IPR029018">
    <property type="entry name" value="Hex-like_dom2"/>
</dbReference>
<feature type="domain" description="Beta-hexosaminidase bacterial type N-terminal" evidence="9">
    <location>
        <begin position="33"/>
        <end position="160"/>
    </location>
</feature>
<dbReference type="EC" id="3.2.1.52" evidence="3"/>
<evidence type="ECO:0000259" key="8">
    <source>
        <dbReference type="Pfam" id="PF00728"/>
    </source>
</evidence>
<dbReference type="GO" id="GO:0005975">
    <property type="term" value="P:carbohydrate metabolic process"/>
    <property type="evidence" value="ECO:0007669"/>
    <property type="project" value="InterPro"/>
</dbReference>
<keyword evidence="5" id="KW-0326">Glycosidase</keyword>
<dbReference type="InterPro" id="IPR015882">
    <property type="entry name" value="HEX_bac_N"/>
</dbReference>
<evidence type="ECO:0000259" key="9">
    <source>
        <dbReference type="Pfam" id="PF02838"/>
    </source>
</evidence>
<evidence type="ECO:0000256" key="5">
    <source>
        <dbReference type="ARBA" id="ARBA00023295"/>
    </source>
</evidence>
<evidence type="ECO:0000256" key="7">
    <source>
        <dbReference type="SAM" id="MobiDB-lite"/>
    </source>
</evidence>
<evidence type="ECO:0000256" key="6">
    <source>
        <dbReference type="PIRSR" id="PIRSR625705-1"/>
    </source>
</evidence>
<organism evidence="10">
    <name type="scientific">Oceaniferula spumae</name>
    <dbReference type="NCBI Taxonomy" id="2979115"/>
    <lineage>
        <taxon>Bacteria</taxon>
        <taxon>Pseudomonadati</taxon>
        <taxon>Verrucomicrobiota</taxon>
        <taxon>Verrucomicrobiia</taxon>
        <taxon>Verrucomicrobiales</taxon>
        <taxon>Verrucomicrobiaceae</taxon>
        <taxon>Oceaniferula</taxon>
    </lineage>
</organism>
<dbReference type="KEGG" id="osu:NT6N_21190"/>
<feature type="compositionally biased region" description="Polar residues" evidence="7">
    <location>
        <begin position="635"/>
        <end position="645"/>
    </location>
</feature>
<dbReference type="PANTHER" id="PTHR22600:SF57">
    <property type="entry name" value="BETA-N-ACETYLHEXOSAMINIDASE"/>
    <property type="match status" value="1"/>
</dbReference>
<comment type="similarity">
    <text evidence="2">Belongs to the glycosyl hydrolase 20 family.</text>
</comment>
<accession>A0AAT9FM89</accession>
<dbReference type="Gene3D" id="3.30.379.10">
    <property type="entry name" value="Chitobiase/beta-hexosaminidase domain 2-like"/>
    <property type="match status" value="1"/>
</dbReference>
<dbReference type="PANTHER" id="PTHR22600">
    <property type="entry name" value="BETA-HEXOSAMINIDASE"/>
    <property type="match status" value="1"/>
</dbReference>
<dbReference type="CDD" id="cd06563">
    <property type="entry name" value="GH20_chitobiase-like"/>
    <property type="match status" value="1"/>
</dbReference>
<gene>
    <name evidence="10" type="ORF">NT6N_21190</name>
</gene>
<dbReference type="SUPFAM" id="SSF51445">
    <property type="entry name" value="(Trans)glycosidases"/>
    <property type="match status" value="1"/>
</dbReference>
<evidence type="ECO:0000313" key="10">
    <source>
        <dbReference type="EMBL" id="BDS07079.1"/>
    </source>
</evidence>